<dbReference type="SUPFAM" id="SSF53187">
    <property type="entry name" value="Zn-dependent exopeptidases"/>
    <property type="match status" value="1"/>
</dbReference>
<evidence type="ECO:0000256" key="1">
    <source>
        <dbReference type="ARBA" id="ARBA00001947"/>
    </source>
</evidence>
<comment type="cofactor">
    <cofactor evidence="1">
        <name>Zn(2+)</name>
        <dbReference type="ChEBI" id="CHEBI:29105"/>
    </cofactor>
</comment>
<feature type="active site" description="Proton donor/acceptor" evidence="2">
    <location>
        <position position="336"/>
    </location>
</feature>
<dbReference type="CDD" id="cd06234">
    <property type="entry name" value="M14_PaCCP-like"/>
    <property type="match status" value="1"/>
</dbReference>
<dbReference type="Proteomes" id="UP000260351">
    <property type="component" value="Unassembled WGS sequence"/>
</dbReference>
<feature type="domain" description="Peptidase M14" evidence="3">
    <location>
        <begin position="108"/>
        <end position="375"/>
    </location>
</feature>
<reference evidence="4 5" key="1">
    <citation type="submission" date="2018-08" db="EMBL/GenBank/DDBJ databases">
        <title>Wenzhouxiangella salilacus sp. nov., a novel bacterium isolated from a saline lake in Xinjiang Province, China.</title>
        <authorList>
            <person name="Han S."/>
        </authorList>
    </citation>
    <scope>NUCLEOTIDE SEQUENCE [LARGE SCALE GENOMIC DNA]</scope>
    <source>
        <strain evidence="4 5">XDB06</strain>
    </source>
</reference>
<evidence type="ECO:0000256" key="2">
    <source>
        <dbReference type="PROSITE-ProRule" id="PRU01379"/>
    </source>
</evidence>
<keyword evidence="5" id="KW-1185">Reference proteome</keyword>
<comment type="similarity">
    <text evidence="2">Belongs to the peptidase M14 family.</text>
</comment>
<dbReference type="Gene3D" id="3.40.630.10">
    <property type="entry name" value="Zn peptidases"/>
    <property type="match status" value="1"/>
</dbReference>
<dbReference type="GO" id="GO:0006508">
    <property type="term" value="P:proteolysis"/>
    <property type="evidence" value="ECO:0007669"/>
    <property type="project" value="InterPro"/>
</dbReference>
<dbReference type="InterPro" id="IPR040626">
    <property type="entry name" value="Pepdidase_M14_N"/>
</dbReference>
<gene>
    <name evidence="4" type="ORF">DZC52_04985</name>
</gene>
<dbReference type="PANTHER" id="PTHR12756">
    <property type="entry name" value="CYTOSOLIC CARBOXYPEPTIDASE"/>
    <property type="match status" value="1"/>
</dbReference>
<dbReference type="GO" id="GO:0008270">
    <property type="term" value="F:zinc ion binding"/>
    <property type="evidence" value="ECO:0007669"/>
    <property type="project" value="InterPro"/>
</dbReference>
<dbReference type="Gene3D" id="2.60.40.3120">
    <property type="match status" value="1"/>
</dbReference>
<dbReference type="OrthoDB" id="5490902at2"/>
<proteinExistence type="inferred from homology"/>
<evidence type="ECO:0000313" key="5">
    <source>
        <dbReference type="Proteomes" id="UP000260351"/>
    </source>
</evidence>
<dbReference type="Pfam" id="PF00246">
    <property type="entry name" value="Peptidase_M14"/>
    <property type="match status" value="1"/>
</dbReference>
<sequence length="375" mass="42531">MQINSTFDSGNIEVLEAESPDNIRLKIRPDAGGEHMQWFHFQLSGARDTHCRMTIENAGEVSYVDGFEDYQAVASFDRVHWFRVPTEFDGKQLVIKHKPDSDVVYYAYFAPYSQLEHDNLIAAALVDPRVRAEALCSTPDGRAHTMLRIGEPVEGRKKIWVIARQHPGESMAEWWVEGFLERLLDAEEPVSRKLLDEAVVYLVPNMCIDGAVRGHLRCNAKGRNLNREWAEPSETESPEVYFTRRKMHATGVDMCFDVHGDEALPYNFIAGAEGTPSWNDRKQHQLDTFKNLLAGISPDFQTKIGYEVDAPGSAADLKKNTDYMAETFDCLAMTLEMPFKDNADMPMPEIGWSPDRCKHLGAACIDAFWRILPEL</sequence>
<dbReference type="GO" id="GO:0004181">
    <property type="term" value="F:metallocarboxypeptidase activity"/>
    <property type="evidence" value="ECO:0007669"/>
    <property type="project" value="InterPro"/>
</dbReference>
<dbReference type="EMBL" id="QUZK01000022">
    <property type="protein sequence ID" value="RFF31179.1"/>
    <property type="molecule type" value="Genomic_DNA"/>
</dbReference>
<evidence type="ECO:0000259" key="3">
    <source>
        <dbReference type="PROSITE" id="PS52035"/>
    </source>
</evidence>
<dbReference type="Pfam" id="PF18027">
    <property type="entry name" value="Pepdidase_M14_N"/>
    <property type="match status" value="1"/>
</dbReference>
<dbReference type="RefSeq" id="WP_116650027.1">
    <property type="nucleotide sequence ID" value="NZ_QUZK01000022.1"/>
</dbReference>
<accession>A0A3E1KA30</accession>
<protein>
    <recommendedName>
        <fullName evidence="3">Peptidase M14 domain-containing protein</fullName>
    </recommendedName>
</protein>
<dbReference type="InterPro" id="IPR050821">
    <property type="entry name" value="Cytosolic_carboxypeptidase"/>
</dbReference>
<evidence type="ECO:0000313" key="4">
    <source>
        <dbReference type="EMBL" id="RFF31179.1"/>
    </source>
</evidence>
<dbReference type="PROSITE" id="PS52035">
    <property type="entry name" value="PEPTIDASE_M14"/>
    <property type="match status" value="1"/>
</dbReference>
<name>A0A3E1KA30_9GAMM</name>
<organism evidence="4 5">
    <name type="scientific">Wenzhouxiangella sediminis</name>
    <dbReference type="NCBI Taxonomy" id="1792836"/>
    <lineage>
        <taxon>Bacteria</taxon>
        <taxon>Pseudomonadati</taxon>
        <taxon>Pseudomonadota</taxon>
        <taxon>Gammaproteobacteria</taxon>
        <taxon>Chromatiales</taxon>
        <taxon>Wenzhouxiangellaceae</taxon>
        <taxon>Wenzhouxiangella</taxon>
    </lineage>
</organism>
<dbReference type="PANTHER" id="PTHR12756:SF11">
    <property type="entry name" value="CYTOSOLIC CARBOXYPEPTIDASE 1"/>
    <property type="match status" value="1"/>
</dbReference>
<comment type="caution">
    <text evidence="4">The sequence shown here is derived from an EMBL/GenBank/DDBJ whole genome shotgun (WGS) entry which is preliminary data.</text>
</comment>
<dbReference type="AlphaFoldDB" id="A0A3E1KA30"/>
<dbReference type="InterPro" id="IPR000834">
    <property type="entry name" value="Peptidase_M14"/>
</dbReference>